<protein>
    <recommendedName>
        <fullName evidence="3">Peptidase A2 domain-containing protein</fullName>
    </recommendedName>
</protein>
<organism evidence="1 2">
    <name type="scientific">Paragonimus westermani</name>
    <dbReference type="NCBI Taxonomy" id="34504"/>
    <lineage>
        <taxon>Eukaryota</taxon>
        <taxon>Metazoa</taxon>
        <taxon>Spiralia</taxon>
        <taxon>Lophotrochozoa</taxon>
        <taxon>Platyhelminthes</taxon>
        <taxon>Trematoda</taxon>
        <taxon>Digenea</taxon>
        <taxon>Plagiorchiida</taxon>
        <taxon>Troglotremata</taxon>
        <taxon>Troglotrematidae</taxon>
        <taxon>Paragonimus</taxon>
    </lineage>
</organism>
<sequence length="312" mass="34821">MCPRNRGLRNKFTLRPTENLSVALIKAKGCEALEQLDEKRATEQPICLACPQSRTHTFAKPTSCPESVINTKPLSVRGSINKEAVLFLVDTGASRSLIRAQLAVRLTKHLRALKQPVRLLAVNGMKMWVTSLSASAQLGSLSGEYQFLACPNLQREVILGMDFLGRFEGVLNFKGSQMNIGSCVVDLERGRPKSLSMPDHMRNLRENLRTAFSMTQGHMEDAQRRQKEQHDQHVSGLVYQLAVERGCVAQKQVSVGRRSFKASGKECRKLLLCARQQITPVEAVSVRYRICRPCIIINSNQPSQQVKVKPVA</sequence>
<dbReference type="EMBL" id="JTDF01021564">
    <property type="protein sequence ID" value="KAF8561682.1"/>
    <property type="molecule type" value="Genomic_DNA"/>
</dbReference>
<dbReference type="InterPro" id="IPR001969">
    <property type="entry name" value="Aspartic_peptidase_AS"/>
</dbReference>
<name>A0A8T0D205_9TREM</name>
<keyword evidence="2" id="KW-1185">Reference proteome</keyword>
<dbReference type="OrthoDB" id="10056424at2759"/>
<dbReference type="GO" id="GO:0004190">
    <property type="term" value="F:aspartic-type endopeptidase activity"/>
    <property type="evidence" value="ECO:0007669"/>
    <property type="project" value="InterPro"/>
</dbReference>
<dbReference type="SUPFAM" id="SSF50630">
    <property type="entry name" value="Acid proteases"/>
    <property type="match status" value="1"/>
</dbReference>
<accession>A0A8T0D205</accession>
<evidence type="ECO:0008006" key="3">
    <source>
        <dbReference type="Google" id="ProtNLM"/>
    </source>
</evidence>
<dbReference type="Proteomes" id="UP000699462">
    <property type="component" value="Unassembled WGS sequence"/>
</dbReference>
<dbReference type="AlphaFoldDB" id="A0A8T0D205"/>
<gene>
    <name evidence="1" type="ORF">P879_10604</name>
</gene>
<dbReference type="PROSITE" id="PS00141">
    <property type="entry name" value="ASP_PROTEASE"/>
    <property type="match status" value="1"/>
</dbReference>
<dbReference type="Pfam" id="PF13975">
    <property type="entry name" value="gag-asp_proteas"/>
    <property type="match status" value="1"/>
</dbReference>
<reference evidence="1 2" key="1">
    <citation type="submission" date="2019-07" db="EMBL/GenBank/DDBJ databases">
        <title>Annotation for the trematode Paragonimus westermani.</title>
        <authorList>
            <person name="Choi Y.-J."/>
        </authorList>
    </citation>
    <scope>NUCLEOTIDE SEQUENCE [LARGE SCALE GENOMIC DNA]</scope>
    <source>
        <strain evidence="1">180907_Pwestermani</strain>
    </source>
</reference>
<proteinExistence type="predicted"/>
<evidence type="ECO:0000313" key="2">
    <source>
        <dbReference type="Proteomes" id="UP000699462"/>
    </source>
</evidence>
<evidence type="ECO:0000313" key="1">
    <source>
        <dbReference type="EMBL" id="KAF8561682.1"/>
    </source>
</evidence>
<comment type="caution">
    <text evidence="1">The sequence shown here is derived from an EMBL/GenBank/DDBJ whole genome shotgun (WGS) entry which is preliminary data.</text>
</comment>
<dbReference type="InterPro" id="IPR021109">
    <property type="entry name" value="Peptidase_aspartic_dom_sf"/>
</dbReference>
<dbReference type="Gene3D" id="2.40.70.10">
    <property type="entry name" value="Acid Proteases"/>
    <property type="match status" value="1"/>
</dbReference>
<dbReference type="GO" id="GO:0006508">
    <property type="term" value="P:proteolysis"/>
    <property type="evidence" value="ECO:0007669"/>
    <property type="project" value="InterPro"/>
</dbReference>
<dbReference type="CDD" id="cd00303">
    <property type="entry name" value="retropepsin_like"/>
    <property type="match status" value="1"/>
</dbReference>